<reference evidence="1 2" key="1">
    <citation type="submission" date="2018-01" db="EMBL/GenBank/DDBJ databases">
        <title>Genome characterization of the sugarcane-associated fungus Trichoderma ghanense CCMA-1212 and their application in lignocelulose bioconversion.</title>
        <authorList>
            <person name="Steindorff A.S."/>
            <person name="Mendes T.D."/>
            <person name="Vilela E.S.D."/>
            <person name="Rodrigues D.S."/>
            <person name="Formighieri E.F."/>
            <person name="Melo I.S."/>
            <person name="Favaro L.C.L."/>
        </authorList>
    </citation>
    <scope>NUCLEOTIDE SEQUENCE [LARGE SCALE GENOMIC DNA]</scope>
    <source>
        <strain evidence="1 2">CCMA-1212</strain>
    </source>
</reference>
<dbReference type="EMBL" id="PPTA01000001">
    <property type="protein sequence ID" value="TFB07564.1"/>
    <property type="molecule type" value="Genomic_DNA"/>
</dbReference>
<organism evidence="1 2">
    <name type="scientific">Trichoderma ghanense</name>
    <dbReference type="NCBI Taxonomy" id="65468"/>
    <lineage>
        <taxon>Eukaryota</taxon>
        <taxon>Fungi</taxon>
        <taxon>Dikarya</taxon>
        <taxon>Ascomycota</taxon>
        <taxon>Pezizomycotina</taxon>
        <taxon>Sordariomycetes</taxon>
        <taxon>Hypocreomycetidae</taxon>
        <taxon>Hypocreales</taxon>
        <taxon>Hypocreaceae</taxon>
        <taxon>Trichoderma</taxon>
    </lineage>
</organism>
<keyword evidence="2" id="KW-1185">Reference proteome</keyword>
<dbReference type="GeneID" id="300573038"/>
<evidence type="ECO:0000313" key="2">
    <source>
        <dbReference type="Proteomes" id="UP001642720"/>
    </source>
</evidence>
<sequence>MGHEVHSRDPYVLHDSIRIIVTAVAPYTQAFKQLSESIQLGGTAHVWHYQISSPEAQAKALNLVRELKQGGNPARIIVVRLASAPRDWPWQSLREKDLEASRVQWSDVPFSTLL</sequence>
<name>A0ABY2HHS8_9HYPO</name>
<dbReference type="Proteomes" id="UP001642720">
    <property type="component" value="Unassembled WGS sequence"/>
</dbReference>
<gene>
    <name evidence="1" type="ORF">CCMA1212_001154</name>
</gene>
<proteinExistence type="predicted"/>
<dbReference type="RefSeq" id="XP_073563765.1">
    <property type="nucleotide sequence ID" value="XM_073698588.1"/>
</dbReference>
<accession>A0ABY2HHS8</accession>
<evidence type="ECO:0000313" key="1">
    <source>
        <dbReference type="EMBL" id="TFB07564.1"/>
    </source>
</evidence>
<comment type="caution">
    <text evidence="1">The sequence shown here is derived from an EMBL/GenBank/DDBJ whole genome shotgun (WGS) entry which is preliminary data.</text>
</comment>
<protein>
    <submittedName>
        <fullName evidence="1">Uncharacterized protein</fullName>
    </submittedName>
</protein>